<comment type="caution">
    <text evidence="2">The sequence shown here is derived from an EMBL/GenBank/DDBJ whole genome shotgun (WGS) entry which is preliminary data.</text>
</comment>
<feature type="region of interest" description="Disordered" evidence="1">
    <location>
        <begin position="1"/>
        <end position="21"/>
    </location>
</feature>
<protein>
    <submittedName>
        <fullName evidence="2">Uncharacterized protein</fullName>
    </submittedName>
</protein>
<proteinExistence type="predicted"/>
<keyword evidence="3" id="KW-1185">Reference proteome</keyword>
<accession>A0ABS9B4U8</accession>
<dbReference type="Proteomes" id="UP001320154">
    <property type="component" value="Unassembled WGS sequence"/>
</dbReference>
<name>A0ABS9B4U8_9GAMM</name>
<sequence length="45" mass="4903">MDVGYRGHEIGGPPSNGRGQIILHDRHGSYCGGTEPRTDSLILPW</sequence>
<organism evidence="2 3">
    <name type="scientific">Billgrantia desiderata</name>
    <dbReference type="NCBI Taxonomy" id="52021"/>
    <lineage>
        <taxon>Bacteria</taxon>
        <taxon>Pseudomonadati</taxon>
        <taxon>Pseudomonadota</taxon>
        <taxon>Gammaproteobacteria</taxon>
        <taxon>Oceanospirillales</taxon>
        <taxon>Halomonadaceae</taxon>
        <taxon>Billgrantia</taxon>
    </lineage>
</organism>
<evidence type="ECO:0000313" key="2">
    <source>
        <dbReference type="EMBL" id="MCE8047223.1"/>
    </source>
</evidence>
<gene>
    <name evidence="2" type="ORF">HOP60_10845</name>
</gene>
<dbReference type="EMBL" id="JABFTQ010000006">
    <property type="protein sequence ID" value="MCE8047223.1"/>
    <property type="molecule type" value="Genomic_DNA"/>
</dbReference>
<reference evidence="2 3" key="1">
    <citation type="journal article" date="2021" name="Front. Microbiol.">
        <title>Aerobic Denitrification and Heterotrophic Sulfur Oxidation in the Genus Halomonas Revealed by Six Novel Species Characterizations and Genome-Based Analysis.</title>
        <authorList>
            <person name="Wang L."/>
            <person name="Shao Z."/>
        </authorList>
    </citation>
    <scope>NUCLEOTIDE SEQUENCE [LARGE SCALE GENOMIC DNA]</scope>
    <source>
        <strain evidence="2 3">MCCC 1A05748</strain>
    </source>
</reference>
<dbReference type="RefSeq" id="WP_234250771.1">
    <property type="nucleotide sequence ID" value="NZ_JABFTQ010000006.1"/>
</dbReference>
<evidence type="ECO:0000256" key="1">
    <source>
        <dbReference type="SAM" id="MobiDB-lite"/>
    </source>
</evidence>
<evidence type="ECO:0000313" key="3">
    <source>
        <dbReference type="Proteomes" id="UP001320154"/>
    </source>
</evidence>